<dbReference type="AlphaFoldDB" id="A0A6A0ACI3"/>
<dbReference type="EMBL" id="BLLF01004408">
    <property type="protein sequence ID" value="GFH29547.1"/>
    <property type="molecule type" value="Genomic_DNA"/>
</dbReference>
<gene>
    <name evidence="1" type="ORF">HaLaN_28228</name>
</gene>
<dbReference type="Proteomes" id="UP000485058">
    <property type="component" value="Unassembled WGS sequence"/>
</dbReference>
<protein>
    <submittedName>
        <fullName evidence="1">Uncharacterized protein</fullName>
    </submittedName>
</protein>
<organism evidence="1 2">
    <name type="scientific">Haematococcus lacustris</name>
    <name type="common">Green alga</name>
    <name type="synonym">Haematococcus pluvialis</name>
    <dbReference type="NCBI Taxonomy" id="44745"/>
    <lineage>
        <taxon>Eukaryota</taxon>
        <taxon>Viridiplantae</taxon>
        <taxon>Chlorophyta</taxon>
        <taxon>core chlorophytes</taxon>
        <taxon>Chlorophyceae</taxon>
        <taxon>CS clade</taxon>
        <taxon>Chlamydomonadales</taxon>
        <taxon>Haematococcaceae</taxon>
        <taxon>Haematococcus</taxon>
    </lineage>
</organism>
<comment type="caution">
    <text evidence="1">The sequence shown here is derived from an EMBL/GenBank/DDBJ whole genome shotgun (WGS) entry which is preliminary data.</text>
</comment>
<keyword evidence="2" id="KW-1185">Reference proteome</keyword>
<evidence type="ECO:0000313" key="2">
    <source>
        <dbReference type="Proteomes" id="UP000485058"/>
    </source>
</evidence>
<sequence length="21" mass="2470">MLVFMLNMRSGSSNIEHYPSR</sequence>
<evidence type="ECO:0000313" key="1">
    <source>
        <dbReference type="EMBL" id="GFH29547.1"/>
    </source>
</evidence>
<proteinExistence type="predicted"/>
<accession>A0A6A0ACI3</accession>
<reference evidence="1 2" key="1">
    <citation type="submission" date="2020-02" db="EMBL/GenBank/DDBJ databases">
        <title>Draft genome sequence of Haematococcus lacustris strain NIES-144.</title>
        <authorList>
            <person name="Morimoto D."/>
            <person name="Nakagawa S."/>
            <person name="Yoshida T."/>
            <person name="Sawayama S."/>
        </authorList>
    </citation>
    <scope>NUCLEOTIDE SEQUENCE [LARGE SCALE GENOMIC DNA]</scope>
    <source>
        <strain evidence="1 2">NIES-144</strain>
    </source>
</reference>
<name>A0A6A0ACI3_HAELA</name>